<dbReference type="InterPro" id="IPR029044">
    <property type="entry name" value="Nucleotide-diphossugar_trans"/>
</dbReference>
<comment type="similarity">
    <text evidence="1">Belongs to the glycosyltransferase 2 family.</text>
</comment>
<keyword evidence="6" id="KW-1185">Reference proteome</keyword>
<dbReference type="CAZy" id="GT2">
    <property type="family name" value="Glycosyltransferase Family 2"/>
</dbReference>
<accession>Q2S1Y8</accession>
<evidence type="ECO:0000256" key="2">
    <source>
        <dbReference type="ARBA" id="ARBA00022676"/>
    </source>
</evidence>
<dbReference type="PANTHER" id="PTHR43179">
    <property type="entry name" value="RHAMNOSYLTRANSFERASE WBBL"/>
    <property type="match status" value="1"/>
</dbReference>
<dbReference type="PATRIC" id="fig|309807.25.peg.1736"/>
<evidence type="ECO:0000313" key="6">
    <source>
        <dbReference type="Proteomes" id="UP000008674"/>
    </source>
</evidence>
<evidence type="ECO:0000313" key="5">
    <source>
        <dbReference type="EMBL" id="ABC45193.1"/>
    </source>
</evidence>
<dbReference type="STRING" id="309807.SRU_1675"/>
<organism evidence="5 6">
    <name type="scientific">Salinibacter ruber (strain DSM 13855 / M31)</name>
    <dbReference type="NCBI Taxonomy" id="309807"/>
    <lineage>
        <taxon>Bacteria</taxon>
        <taxon>Pseudomonadati</taxon>
        <taxon>Rhodothermota</taxon>
        <taxon>Rhodothermia</taxon>
        <taxon>Rhodothermales</taxon>
        <taxon>Salinibacteraceae</taxon>
        <taxon>Salinibacter</taxon>
    </lineage>
</organism>
<dbReference type="CDD" id="cd04186">
    <property type="entry name" value="GT_2_like_c"/>
    <property type="match status" value="1"/>
</dbReference>
<dbReference type="AlphaFoldDB" id="Q2S1Y8"/>
<dbReference type="GO" id="GO:0016757">
    <property type="term" value="F:glycosyltransferase activity"/>
    <property type="evidence" value="ECO:0007669"/>
    <property type="project" value="UniProtKB-KW"/>
</dbReference>
<reference evidence="5 6" key="1">
    <citation type="journal article" date="2005" name="Proc. Natl. Acad. Sci. U.S.A.">
        <title>The genome of Salinibacter ruber: convergence and gene exchange among hyperhalophilic bacteria and archaea.</title>
        <authorList>
            <person name="Mongodin E.F."/>
            <person name="Nelson K.E."/>
            <person name="Daugherty S."/>
            <person name="Deboy R.T."/>
            <person name="Wister J."/>
            <person name="Khouri H."/>
            <person name="Weidman J."/>
            <person name="Walsh D.A."/>
            <person name="Papke R.T."/>
            <person name="Sanchez Perez G."/>
            <person name="Sharma A.K."/>
            <person name="Nesbo C.L."/>
            <person name="MacLeod D."/>
            <person name="Bapteste E."/>
            <person name="Doolittle W.F."/>
            <person name="Charlebois R.L."/>
            <person name="Legault B."/>
            <person name="Rodriguez-Valera F."/>
        </authorList>
    </citation>
    <scope>NUCLEOTIDE SEQUENCE [LARGE SCALE GENOMIC DNA]</scope>
    <source>
        <strain evidence="6">DSM 13855 / CECT 5946 / M31</strain>
    </source>
</reference>
<dbReference type="InterPro" id="IPR001173">
    <property type="entry name" value="Glyco_trans_2-like"/>
</dbReference>
<dbReference type="Gene3D" id="3.90.550.10">
    <property type="entry name" value="Spore Coat Polysaccharide Biosynthesis Protein SpsA, Chain A"/>
    <property type="match status" value="1"/>
</dbReference>
<gene>
    <name evidence="5" type="ordered locus">SRU_1675</name>
</gene>
<sequence length="391" mass="44115">MRRQVGHQQGGLKSNSIFRDQLLCLPGRSVRSLPHAVRPQAGSLMSAPPVSIIIVTWNAKELVQTCLPSVVATDYPNFEIILADNASTDGTAAWVAREHPEVKIVRHPGNWLFCRGNNAALPHASGRFVVLLNNDVEVPPGWLHPLVEAAAGRPDVAAVQPKLLQYDDRGRFEYAGGAGGFLDRAGYPFTRGRLFETMERDRGQYDDPRDVFWATGAALLLRRSALDEVGPLDERFEMHMEEIDLCWRLWRHGYRVRVAPESTVYHIGGASLPQSSPRKTYYNYRNSLLMLYKNLPPSAWRQTLPLRVACDVAALGRVLAQGRGREATAILRSYRDAFRMRRHYHDTRPAPADPAVLPFYRGLVPADYFLRGRRTFADLPRSRFVLPDDRP</sequence>
<protein>
    <submittedName>
        <fullName evidence="5">Glycosyl transferase, group 2 family protein</fullName>
    </submittedName>
</protein>
<dbReference type="EnsemblBacteria" id="ABC45193">
    <property type="protein sequence ID" value="ABC45193"/>
    <property type="gene ID" value="SRU_1675"/>
</dbReference>
<keyword evidence="2" id="KW-0328">Glycosyltransferase</keyword>
<dbReference type="KEGG" id="sru:SRU_1675"/>
<dbReference type="Pfam" id="PF00535">
    <property type="entry name" value="Glycos_transf_2"/>
    <property type="match status" value="1"/>
</dbReference>
<dbReference type="PANTHER" id="PTHR43179:SF12">
    <property type="entry name" value="GALACTOFURANOSYLTRANSFERASE GLFT2"/>
    <property type="match status" value="1"/>
</dbReference>
<dbReference type="SUPFAM" id="SSF53448">
    <property type="entry name" value="Nucleotide-diphospho-sugar transferases"/>
    <property type="match status" value="1"/>
</dbReference>
<evidence type="ECO:0000256" key="1">
    <source>
        <dbReference type="ARBA" id="ARBA00006739"/>
    </source>
</evidence>
<name>Q2S1Y8_SALRD</name>
<proteinExistence type="inferred from homology"/>
<dbReference type="eggNOG" id="COG1216">
    <property type="taxonomic scope" value="Bacteria"/>
</dbReference>
<evidence type="ECO:0000259" key="4">
    <source>
        <dbReference type="Pfam" id="PF00535"/>
    </source>
</evidence>
<dbReference type="Proteomes" id="UP000008674">
    <property type="component" value="Chromosome"/>
</dbReference>
<evidence type="ECO:0000256" key="3">
    <source>
        <dbReference type="ARBA" id="ARBA00022679"/>
    </source>
</evidence>
<dbReference type="HOGENOM" id="CLU_023845_4_0_10"/>
<dbReference type="OrthoDB" id="9771846at2"/>
<dbReference type="EMBL" id="CP000159">
    <property type="protein sequence ID" value="ABC45193.1"/>
    <property type="molecule type" value="Genomic_DNA"/>
</dbReference>
<keyword evidence="3 5" id="KW-0808">Transferase</keyword>
<feature type="domain" description="Glycosyltransferase 2-like" evidence="4">
    <location>
        <begin position="51"/>
        <end position="229"/>
    </location>
</feature>